<dbReference type="InterPro" id="IPR046439">
    <property type="entry name" value="ZF_RZ_dom"/>
</dbReference>
<keyword evidence="10" id="KW-0808">Transferase</keyword>
<evidence type="ECO:0000259" key="24">
    <source>
        <dbReference type="PROSITE" id="PS51981"/>
    </source>
</evidence>
<dbReference type="InterPro" id="IPR003593">
    <property type="entry name" value="AAA+_ATPase"/>
</dbReference>
<keyword evidence="16" id="KW-0862">Zinc</keyword>
<evidence type="ECO:0000256" key="11">
    <source>
        <dbReference type="ARBA" id="ARBA00022723"/>
    </source>
</evidence>
<dbReference type="FunCoup" id="A0A4W6E2W5">
    <property type="interactions" value="164"/>
</dbReference>
<dbReference type="InterPro" id="IPR017907">
    <property type="entry name" value="Znf_RING_CS"/>
</dbReference>
<keyword evidence="20" id="KW-0511">Multifunctional enzyme</keyword>
<comment type="pathway">
    <text evidence="4">Protein modification; protein ubiquitination.</text>
</comment>
<dbReference type="GO" id="GO:0005811">
    <property type="term" value="C:lipid droplet"/>
    <property type="evidence" value="ECO:0007669"/>
    <property type="project" value="UniProtKB-SubCell"/>
</dbReference>
<keyword evidence="8" id="KW-0037">Angiogenesis</keyword>
<dbReference type="STRING" id="8187.ENSLCAP00010031318"/>
<dbReference type="Proteomes" id="UP000314980">
    <property type="component" value="Unassembled WGS sequence"/>
</dbReference>
<dbReference type="Gene3D" id="3.30.40.10">
    <property type="entry name" value="Zinc/RING finger domain, C3HC4 (zinc finger)"/>
    <property type="match status" value="1"/>
</dbReference>
<proteinExistence type="inferred from homology"/>
<dbReference type="GeneTree" id="ENSGT00630000089884"/>
<keyword evidence="14" id="KW-0833">Ubl conjugation pathway</keyword>
<dbReference type="GO" id="GO:0005730">
    <property type="term" value="C:nucleolus"/>
    <property type="evidence" value="ECO:0007669"/>
    <property type="project" value="TreeGrafter"/>
</dbReference>
<evidence type="ECO:0000256" key="18">
    <source>
        <dbReference type="ARBA" id="ARBA00022859"/>
    </source>
</evidence>
<evidence type="ECO:0000256" key="16">
    <source>
        <dbReference type="ARBA" id="ARBA00022833"/>
    </source>
</evidence>
<evidence type="ECO:0000256" key="20">
    <source>
        <dbReference type="ARBA" id="ARBA00023268"/>
    </source>
</evidence>
<dbReference type="EC" id="2.3.2.27" evidence="6"/>
<evidence type="ECO:0000256" key="15">
    <source>
        <dbReference type="ARBA" id="ARBA00022801"/>
    </source>
</evidence>
<evidence type="ECO:0000256" key="17">
    <source>
        <dbReference type="ARBA" id="ARBA00022840"/>
    </source>
</evidence>
<dbReference type="PANTHER" id="PTHR22605:SF18">
    <property type="entry name" value="E3 UBIQUITIN-PROTEIN LIGASE RNF213-ALPHA"/>
    <property type="match status" value="1"/>
</dbReference>
<evidence type="ECO:0000256" key="19">
    <source>
        <dbReference type="ARBA" id="ARBA00023098"/>
    </source>
</evidence>
<evidence type="ECO:0000256" key="12">
    <source>
        <dbReference type="ARBA" id="ARBA00022741"/>
    </source>
</evidence>
<reference evidence="25" key="2">
    <citation type="submission" date="2025-08" db="UniProtKB">
        <authorList>
            <consortium name="Ensembl"/>
        </authorList>
    </citation>
    <scope>IDENTIFICATION</scope>
</reference>
<keyword evidence="15" id="KW-0378">Hydrolase</keyword>
<evidence type="ECO:0000256" key="3">
    <source>
        <dbReference type="ARBA" id="ARBA00004514"/>
    </source>
</evidence>
<dbReference type="PROSITE" id="PS50089">
    <property type="entry name" value="ZF_RING_2"/>
    <property type="match status" value="1"/>
</dbReference>
<evidence type="ECO:0000256" key="1">
    <source>
        <dbReference type="ARBA" id="ARBA00000900"/>
    </source>
</evidence>
<keyword evidence="13 22" id="KW-0863">Zinc-finger</keyword>
<comment type="similarity">
    <text evidence="5">Belongs to the AAA ATPase family.</text>
</comment>
<gene>
    <name evidence="25" type="primary">RNF213</name>
</gene>
<keyword evidence="9" id="KW-0551">Lipid droplet</keyword>
<organism evidence="25 26">
    <name type="scientific">Lates calcarifer</name>
    <name type="common">Barramundi</name>
    <name type="synonym">Holocentrus calcarifer</name>
    <dbReference type="NCBI Taxonomy" id="8187"/>
    <lineage>
        <taxon>Eukaryota</taxon>
        <taxon>Metazoa</taxon>
        <taxon>Chordata</taxon>
        <taxon>Craniata</taxon>
        <taxon>Vertebrata</taxon>
        <taxon>Euteleostomi</taxon>
        <taxon>Actinopterygii</taxon>
        <taxon>Neopterygii</taxon>
        <taxon>Teleostei</taxon>
        <taxon>Neoteleostei</taxon>
        <taxon>Acanthomorphata</taxon>
        <taxon>Carangaria</taxon>
        <taxon>Carangaria incertae sedis</taxon>
        <taxon>Centropomidae</taxon>
        <taxon>Lates</taxon>
    </lineage>
</organism>
<dbReference type="GO" id="GO:0061630">
    <property type="term" value="F:ubiquitin protein ligase activity"/>
    <property type="evidence" value="ECO:0007669"/>
    <property type="project" value="UniProtKB-EC"/>
</dbReference>
<keyword evidence="19" id="KW-0443">Lipid metabolism</keyword>
<dbReference type="InterPro" id="IPR013083">
    <property type="entry name" value="Znf_RING/FYVE/PHD"/>
</dbReference>
<dbReference type="SMART" id="SM00382">
    <property type="entry name" value="AAA"/>
    <property type="match status" value="2"/>
</dbReference>
<keyword evidence="7" id="KW-0963">Cytoplasm</keyword>
<evidence type="ECO:0000256" key="14">
    <source>
        <dbReference type="ARBA" id="ARBA00022786"/>
    </source>
</evidence>
<dbReference type="FunFam" id="3.40.50.300:FF:000491">
    <property type="entry name" value="E3 ubiquitin-protein ligase RNF213"/>
    <property type="match status" value="1"/>
</dbReference>
<evidence type="ECO:0000256" key="13">
    <source>
        <dbReference type="ARBA" id="ARBA00022771"/>
    </source>
</evidence>
<accession>A0A4W6E2W5</accession>
<feature type="domain" description="RZ-type" evidence="24">
    <location>
        <begin position="3354"/>
        <end position="3435"/>
    </location>
</feature>
<dbReference type="GO" id="GO:0008270">
    <property type="term" value="F:zinc ion binding"/>
    <property type="evidence" value="ECO:0007669"/>
    <property type="project" value="UniProtKB-KW"/>
</dbReference>
<dbReference type="InterPro" id="IPR027417">
    <property type="entry name" value="P-loop_NTPase"/>
</dbReference>
<dbReference type="PROSITE" id="PS00518">
    <property type="entry name" value="ZF_RING_1"/>
    <property type="match status" value="1"/>
</dbReference>
<reference evidence="25" key="3">
    <citation type="submission" date="2025-09" db="UniProtKB">
        <authorList>
            <consortium name="Ensembl"/>
        </authorList>
    </citation>
    <scope>IDENTIFICATION</scope>
</reference>
<keyword evidence="12" id="KW-0547">Nucleotide-binding</keyword>
<dbReference type="GO" id="GO:0005829">
    <property type="term" value="C:cytosol"/>
    <property type="evidence" value="ECO:0007669"/>
    <property type="project" value="UniProtKB-SubCell"/>
</dbReference>
<dbReference type="GO" id="GO:0016020">
    <property type="term" value="C:membrane"/>
    <property type="evidence" value="ECO:0007669"/>
    <property type="project" value="TreeGrafter"/>
</dbReference>
<keyword evidence="18" id="KW-0391">Immunity</keyword>
<dbReference type="InterPro" id="IPR018957">
    <property type="entry name" value="Znf_C3HC4_RING-type"/>
</dbReference>
<dbReference type="InterPro" id="IPR001841">
    <property type="entry name" value="Znf_RING"/>
</dbReference>
<keyword evidence="11" id="KW-0479">Metal-binding</keyword>
<keyword evidence="17" id="KW-0067">ATP-binding</keyword>
<dbReference type="GO" id="GO:0002040">
    <property type="term" value="P:sprouting angiogenesis"/>
    <property type="evidence" value="ECO:0007669"/>
    <property type="project" value="TreeGrafter"/>
</dbReference>
<dbReference type="Gene3D" id="3.40.50.300">
    <property type="entry name" value="P-loop containing nucleotide triphosphate hydrolases"/>
    <property type="match status" value="2"/>
</dbReference>
<evidence type="ECO:0000256" key="22">
    <source>
        <dbReference type="PROSITE-ProRule" id="PRU00175"/>
    </source>
</evidence>
<evidence type="ECO:0000256" key="7">
    <source>
        <dbReference type="ARBA" id="ARBA00022490"/>
    </source>
</evidence>
<name>A0A4W6E2W5_LATCA</name>
<comment type="catalytic activity">
    <reaction evidence="1">
        <text>S-ubiquitinyl-[E2 ubiquitin-conjugating enzyme]-L-cysteine + [acceptor protein]-L-lysine = [E2 ubiquitin-conjugating enzyme]-L-cysteine + N(6)-ubiquitinyl-[acceptor protein]-L-lysine.</text>
        <dbReference type="EC" id="2.3.2.27"/>
    </reaction>
</comment>
<dbReference type="PROSITE" id="PS51981">
    <property type="entry name" value="ZF_RZ"/>
    <property type="match status" value="1"/>
</dbReference>
<evidence type="ECO:0000256" key="2">
    <source>
        <dbReference type="ARBA" id="ARBA00004502"/>
    </source>
</evidence>
<evidence type="ECO:0000256" key="9">
    <source>
        <dbReference type="ARBA" id="ARBA00022677"/>
    </source>
</evidence>
<dbReference type="GO" id="GO:0002376">
    <property type="term" value="P:immune system process"/>
    <property type="evidence" value="ECO:0007669"/>
    <property type="project" value="UniProtKB-KW"/>
</dbReference>
<dbReference type="GO" id="GO:0016887">
    <property type="term" value="F:ATP hydrolysis activity"/>
    <property type="evidence" value="ECO:0007669"/>
    <property type="project" value="InterPro"/>
</dbReference>
<evidence type="ECO:0000256" key="6">
    <source>
        <dbReference type="ARBA" id="ARBA00012483"/>
    </source>
</evidence>
<comment type="catalytic activity">
    <reaction evidence="21">
        <text>ATP + H2O = ADP + phosphate + H(+)</text>
        <dbReference type="Rhea" id="RHEA:13065"/>
        <dbReference type="ChEBI" id="CHEBI:15377"/>
        <dbReference type="ChEBI" id="CHEBI:15378"/>
        <dbReference type="ChEBI" id="CHEBI:30616"/>
        <dbReference type="ChEBI" id="CHEBI:43474"/>
        <dbReference type="ChEBI" id="CHEBI:456216"/>
    </reaction>
    <physiologicalReaction direction="left-to-right" evidence="21">
        <dbReference type="Rhea" id="RHEA:13066"/>
    </physiologicalReaction>
</comment>
<evidence type="ECO:0000256" key="10">
    <source>
        <dbReference type="ARBA" id="ARBA00022679"/>
    </source>
</evidence>
<dbReference type="GO" id="GO:0006511">
    <property type="term" value="P:ubiquitin-dependent protein catabolic process"/>
    <property type="evidence" value="ECO:0007669"/>
    <property type="project" value="TreeGrafter"/>
</dbReference>
<reference evidence="26" key="1">
    <citation type="submission" date="2015-09" db="EMBL/GenBank/DDBJ databases">
        <authorList>
            <person name="Sai Rama Sridatta P."/>
        </authorList>
    </citation>
    <scope>NUCLEOTIDE SEQUENCE [LARGE SCALE GENOMIC DNA]</scope>
</reference>
<dbReference type="SUPFAM" id="SSF57850">
    <property type="entry name" value="RING/U-box"/>
    <property type="match status" value="1"/>
</dbReference>
<dbReference type="SUPFAM" id="SSF52540">
    <property type="entry name" value="P-loop containing nucleoside triphosphate hydrolases"/>
    <property type="match status" value="2"/>
</dbReference>
<dbReference type="FunFam" id="3.40.50.300:FF:000804">
    <property type="entry name" value="E3 ubiquitin-protein ligase RNF213"/>
    <property type="match status" value="1"/>
</dbReference>
<feature type="domain" description="RING-type" evidence="23">
    <location>
        <begin position="2921"/>
        <end position="2960"/>
    </location>
</feature>
<dbReference type="GO" id="GO:2000051">
    <property type="term" value="P:negative regulation of non-canonical Wnt signaling pathway"/>
    <property type="evidence" value="ECO:0007669"/>
    <property type="project" value="TreeGrafter"/>
</dbReference>
<evidence type="ECO:0000313" key="25">
    <source>
        <dbReference type="Ensembl" id="ENSLCAP00010031318.1"/>
    </source>
</evidence>
<dbReference type="PANTHER" id="PTHR22605">
    <property type="entry name" value="RZ-TYPE DOMAIN-CONTAINING PROTEIN"/>
    <property type="match status" value="1"/>
</dbReference>
<evidence type="ECO:0000259" key="23">
    <source>
        <dbReference type="PROSITE" id="PS50089"/>
    </source>
</evidence>
<evidence type="ECO:0000313" key="26">
    <source>
        <dbReference type="Proteomes" id="UP000314980"/>
    </source>
</evidence>
<dbReference type="InParanoid" id="A0A4W6E2W5"/>
<dbReference type="Ensembl" id="ENSLCAT00010032014.1">
    <property type="protein sequence ID" value="ENSLCAP00010031318.1"/>
    <property type="gene ID" value="ENSLCAG00010014694.1"/>
</dbReference>
<keyword evidence="26" id="KW-1185">Reference proteome</keyword>
<comment type="subcellular location">
    <subcellularLocation>
        <location evidence="3">Cytoplasm</location>
        <location evidence="3">Cytosol</location>
    </subcellularLocation>
    <subcellularLocation>
        <location evidence="2">Lipid droplet</location>
    </subcellularLocation>
</comment>
<dbReference type="Pfam" id="PF20173">
    <property type="entry name" value="ZnF_RZ-type"/>
    <property type="match status" value="1"/>
</dbReference>
<sequence>MFHRSLGDKRYLVEGRVLFHKSKIHESIPYKYAVYKHKYKEIYETIYQKDENHFINRCLSIRQDLLTNEDEWHQYDDVIHPKLKSSWIWHSAKETVIKGRNQAGVEMLKIIFDLLTTWNEQNVNNFFLLLQQFFYAYSYPLLHDGMKRPWPLQYGKEEVNVEGFILQLVTKINSDSNSEIRSLIKIMKENAYLLDIDRRLVRSWMSLLSVDDLMSFISSVQVDLLDILYHMQFSDKSGRAISDLLDKHDITKFGKLMSVVVLKTWPRDTNGVYVEGEDLIFEYLVNWPMAKTVLQMTGKYLNVSHNIVAMTGNLLMSSVQYVQCVSNVKCVCVCVCVFLFCICFHLSVYVPLDGLCDDGRCKDERNMRRLLRSRKDEAEAVHREKELVKGLVQICQELPQNNIEMLNLNELMKVDALDEQTSSETGKVTYFNLCDVNRQMASELHDIKDSSIFKMCWRTQVDELSRDQPDTEDTEHLEGNEEIYTLDQVYSQIFQGCYSTYKGLYQSLKSGEVLLEEIDSMVEVYKGKYEDLRKDLDIMCRIDLQDNRKWIRGRIDQIRHYHDLNLAMESAKIIMGIRKTICPKGDFKILERLLQMNEADFKKNSLDCIDDTLINAKNVLKDITENRRKCLEELSLRQNFVLWVKEALTDINELKVFVDLASISAGENDLDVDRVACFHDAVLGYSSMLYGLKEDSGFKDCEASLSKLWRALENDSDIPVKLRDTARHLEWLKTVKESHGSVEFSSLSLATSINERGIYTIKAQNQKRSSLTLQIQDGHEKNLTCTYEDLKELQNKLMLMSRRGEQNQSEVDRFAEVFDSVQRLAKAFVDLYAAGNPLFRCWEAKIYCKRQSDPCIIMEIKFCKTLHSIQVCGSLVEQLTVLSKKMELFLDDWQNFMDKQRSDHYYLNYFTAEQIFYLCSVVSQTNVNAEIEDNALMMLSFIKPNCTTSDVWTTWGRFYNQFQSGQRLNEYNSLRRRLPKGLLSNQPNLIICPHDEVLTSSICLYMTSEYEPLPSYDEVLLCTPATSHEQVELFLRRCLTPGDIGQKIYTMLWADQLTYDVSCAMEKCFQKLRSHDYRLVIFCSSDREHTYIPTAFSQFKRDFVPQEPLERIQKYLSRHYTVTSAYKNAMFKRGHSVGIVASRRAGVGKSLYVQRLFEKLEGSVEPGTACRKCIRLTDHEVDDHKVLQSLYDTPKQKDIRVFHFDVMSSVQKGLNEFLFKLLFLRYLMDSDGRMWHCSHKDLYIIELLESLNDQPRHAPRSENFAFSDIFPKVFCRPPKEVQALEMKREENADMESDDPLMDDECFKSEAYQRPYQYLTRFHNNSNLDNFTYKGIEGSHAECLQILLIYCGIIDPSWAELRNFVWFLNLQLQDCENSVFCKFEFVGDTLCGFKNFVVEFMILMSKDFATPSLCIADQSPGRQQVDISGLNERDLAPFLIRKRWESEPHPYIFFNDDHMSMTFIGFHLRINNQKGVDAINPLTGEVIKKNIMTQELYTGLKLQRVPFNRNFDQLPRADKIEHLCSVLGIKWPTDPDETYELTTDNILKMMAIHMRFRCGIPVIIMGETGCGKTRLIKFMCELRRCGAPTENMKLVKVHGGTTSEMIHEKVKEAETLARTNKENHEFDSVLFFDEANTTEAISSIKEIICDNSVQGQQLGCQTGLQIIAACNPYRKHTDKMIERLEASGLGYRVRAEETEDRLGSIPLRQLVYRVHVLPPSMIPLVWDFGQLNDSTEKMYIEQIVQRQAKANSIEECDIPTITKVMSSSQKFMRERKDECSFVSLRDVERCMQVFEWFHKNHKIFEVALRAFLQEPSQRKKKNRSQFSPASDRVIWSLLMAVGVCYQSCLEDRKPYQTTISQLLPHEYDRKRIRREVELMHELLLNGVPMGKTIARNEALKENFFMMVICVELRIPLFIVGKPGSSKSLSKTLLADAMQGPASHSELCRKLKQIHLVSFQCSPHSTPEGIISTFKQCARFQEKKDLNEYISVVVLDEIGLAEDSPKMPLKTLHPLLEEGCVDDEPQPHKRVGFIGISNWALDPAKMNRGIFLIKSAEGICSSDENVLEKIRHLFEPFAKAYMKVCREGRGFFGLRDFYSLIKMVFSITKISNECPTADKITAAVLRNFSGKDDVDVMAIFHEELREDCANANITTLAMVEESISAHQVQENRYLLILTKNYAALQILQQIFFSHQIHPEIIFGSSFPKDQEYTQICRNINRVKVCMETGQTVVLLNLQNLYESLYDALNQYYVTLGGQKYVDLGLGTHRVKCRVHKNFRLIVIEEKEVVYEQFPIPLINRLEKHYLDINTVLRNEKKYIAAQLQEWVDDFVSLSSQHSTKKQYVPSDVFIGYHSDTCSSVVLQVTENQSVETDAQTTLYKAKGILLNCATPDSIIRLDKSRLPDEEREHLTKEYVKEEMHRSLGDYIVYHTQQLELSCFFFTEVTTFSRLLTAADTQQLQNVTKLGDIKLLSLQQFDTEYSFLKEIREFLDSAHADKVLIIQTDYEDSHRRNILSSAKYSCINEINKWTTTDSIKTFVYFVIKLPRIEGGTSYVGFQGGPWRSVHIDDLRRSKEFVSDVHSLKKLRMSDLFEDPPEGNLSKTISSLTFSFFKRTVLGDLFDTEDLVRSCVQSAVSMLRDAEDSGELSTRRIENLLTLLDGSQTHGYYTSVNSHICKCPMNISNRHTLWKKIQAVVIPLLANLISAIDRDCNLDLLLDGGDDIRNLWLEIFGSKEMLHVPYVRAENHSPGHFQALFLNTPLGSYMTKNVNEKMRKEFFERYLWDFVSMTMKVTSDEELQLLCQALVSCVDEICRRKRDEDELCLPHIHITYHFYQSRLQNLSRMISLQPEIVSPLRRSQHIKHCPEMVNRIYILSLFVEHMLLGFHSEQNQLRRLVLNHIQRLSRVSRLLMTIYLTKNRFGHHCDVCLREPQDPVGLPCHHIYCLTCVRANLDAGQTSCPKCRQQLPNDFQPHVSEDIRASFKKNAEFRQRCNGFFIDMLTTVCFKDNTPPTQGVINHLLSYMRVETEDKQIHTKDLSPFDESPDNNPVVRSVILKLLLKFSFDEVKEYLQQHLSSVEESRFVDEGDKAELYALYINCLEDSMWEKMSLDGNKPEELKPFFNNETQFLRFFLAEVTSVPATVSIQHLQHIAQLRLSLTMATSPISDFLSDGAEDFLNMVIKLCEEGGNDWYRVYLIRKLSELHGVELVQTLVKQPKFRWLFPTEIHQQVHSSQMDQYLVYGEEYKAVRDAVAKAVVDGDVEQIEEVCEVFKLNLLTVATTNRCQSFGELIQGSRYLHQREVRDFASALVHNRLGALTIHPGYTIVDNAVIELTIHLAAVLLTGTPPLLMPLKQLGLFPENMQVNYHFQLICLHRHYVVKHTVDTKFEQNDLICYVPLQCGLPMQRGRCLECGLEVGGEHHMALPGFRPIQLQQDRTRPGHILGDPERRNNPDALDTKNMSLTPFTLVRLVTHLAMLLGSSEKSQFVQNIIQPTVEDVCAFLTLHLIKDLDQLSQALGKGADDTITTVHLVLRSLQDIPQTSHSGIDPRLTTKASRNCWETTMAAEMMPQLKDLDQLLQEGKGKIRTDSRVSSNFIMRTTFGDDCTFLASLPQGSQVHSSAVWSCRERLSLLSLTHIVDHNDQKEELPLLWRFLQKEIEFRQIKFLPDILILQKRLVRKFQNTSDQIVGSIREFTEKQSDMRTWYEKHIDIFLRTWNLLRVSVTSTEMKIPDEFCSEDLDLNSDLQYLLPRRQGPGLCATGLISYLVGLQNELVYAVDSYTGEDSSYKVTMAELTEQHVICYEVEKDLLPLVLSNCQYSLERGHETISHYDLPRIQQQILTRFLQGKPLITCTGIPTLVNTQERDYETIFNAVKGRVHQKPLSSLTRNAVSRELNSFSEVCEAFKIVELLLGFLSVTGGDPMMKLVTYLQDVLKMADRIDHHILQALGRCTLRHCVSLWQLLSSLKSENMLRLRREPFSGYSAKYLKPLTEKDKTELKGFMSIGNVDQWLLEMHEFLLLRLGRPWATDDFNPSWGVKETVAAYMDSKEVEVPPYVEGKFPENLQLSQIVETWKYAITTKQDWMMER</sequence>
<dbReference type="GO" id="GO:0006629">
    <property type="term" value="P:lipid metabolic process"/>
    <property type="evidence" value="ECO:0007669"/>
    <property type="project" value="UniProtKB-KW"/>
</dbReference>
<dbReference type="Pfam" id="PF00097">
    <property type="entry name" value="zf-C3HC4"/>
    <property type="match status" value="1"/>
</dbReference>
<dbReference type="GO" id="GO:0005524">
    <property type="term" value="F:ATP binding"/>
    <property type="evidence" value="ECO:0007669"/>
    <property type="project" value="UniProtKB-KW"/>
</dbReference>
<dbReference type="SMART" id="SM00184">
    <property type="entry name" value="RING"/>
    <property type="match status" value="1"/>
</dbReference>
<protein>
    <recommendedName>
        <fullName evidence="6">RING-type E3 ubiquitin transferase</fullName>
        <ecNumber evidence="6">2.3.2.27</ecNumber>
    </recommendedName>
</protein>
<evidence type="ECO:0000256" key="5">
    <source>
        <dbReference type="ARBA" id="ARBA00006914"/>
    </source>
</evidence>
<evidence type="ECO:0000256" key="4">
    <source>
        <dbReference type="ARBA" id="ARBA00004906"/>
    </source>
</evidence>
<dbReference type="InterPro" id="IPR031248">
    <property type="entry name" value="RNF213"/>
</dbReference>
<evidence type="ECO:0000256" key="8">
    <source>
        <dbReference type="ARBA" id="ARBA00022657"/>
    </source>
</evidence>
<evidence type="ECO:0000256" key="21">
    <source>
        <dbReference type="ARBA" id="ARBA00048778"/>
    </source>
</evidence>